<evidence type="ECO:0000313" key="2">
    <source>
        <dbReference type="Proteomes" id="UP001444661"/>
    </source>
</evidence>
<dbReference type="Proteomes" id="UP001444661">
    <property type="component" value="Unassembled WGS sequence"/>
</dbReference>
<dbReference type="PANTHER" id="PTHR31904">
    <property type="entry name" value="BYPASS OF STOP CODON PROTEIN 5-RELATED"/>
    <property type="match status" value="1"/>
</dbReference>
<comment type="caution">
    <text evidence="1">The sequence shown here is derived from an EMBL/GenBank/DDBJ whole genome shotgun (WGS) entry which is preliminary data.</text>
</comment>
<dbReference type="PANTHER" id="PTHR31904:SF1">
    <property type="entry name" value="BYPASS OF STOP CODON PROTEIN 5-RELATED"/>
    <property type="match status" value="1"/>
</dbReference>
<dbReference type="EMBL" id="JAQQWK010000002">
    <property type="protein sequence ID" value="KAK8051037.1"/>
    <property type="molecule type" value="Genomic_DNA"/>
</dbReference>
<name>A0ABR1TX10_9PEZI</name>
<keyword evidence="2" id="KW-1185">Reference proteome</keyword>
<evidence type="ECO:0000313" key="1">
    <source>
        <dbReference type="EMBL" id="KAK8051037.1"/>
    </source>
</evidence>
<protein>
    <recommendedName>
        <fullName evidence="3">Arrestin-like N-terminal domain-containing protein</fullName>
    </recommendedName>
</protein>
<reference evidence="1 2" key="1">
    <citation type="submission" date="2023-01" db="EMBL/GenBank/DDBJ databases">
        <title>Analysis of 21 Apiospora genomes using comparative genomics revels a genus with tremendous synthesis potential of carbohydrate active enzymes and secondary metabolites.</title>
        <authorList>
            <person name="Sorensen T."/>
        </authorList>
    </citation>
    <scope>NUCLEOTIDE SEQUENCE [LARGE SCALE GENOMIC DNA]</scope>
    <source>
        <strain evidence="1 2">CBS 33761</strain>
    </source>
</reference>
<dbReference type="InterPro" id="IPR014752">
    <property type="entry name" value="Arrestin-like_C"/>
</dbReference>
<dbReference type="InterPro" id="IPR039634">
    <property type="entry name" value="Bul1-like"/>
</dbReference>
<sequence>MSTTTSTNTSSFTSVLAGINRKFAAGKTAAAMEIHLDNHYSSKAYTSSSSLSGRVVISPTRDMRFDSLHILLMGVTKTRVDGVHAPHATQHTFLRLTMPIPETSYPVPRVYEAGRVYTVPFHFVIPNYLTLGACCHKIESDAVSEQHLCIPPSLRTWDKDDMAPDMARVEYTVRARLYREEELDKTRVKIMEANQVVNVLPSFAEQPP</sequence>
<organism evidence="1 2">
    <name type="scientific">Apiospora rasikravindrae</name>
    <dbReference type="NCBI Taxonomy" id="990691"/>
    <lineage>
        <taxon>Eukaryota</taxon>
        <taxon>Fungi</taxon>
        <taxon>Dikarya</taxon>
        <taxon>Ascomycota</taxon>
        <taxon>Pezizomycotina</taxon>
        <taxon>Sordariomycetes</taxon>
        <taxon>Xylariomycetidae</taxon>
        <taxon>Amphisphaeriales</taxon>
        <taxon>Apiosporaceae</taxon>
        <taxon>Apiospora</taxon>
    </lineage>
</organism>
<dbReference type="Gene3D" id="2.60.40.640">
    <property type="match status" value="1"/>
</dbReference>
<evidence type="ECO:0008006" key="3">
    <source>
        <dbReference type="Google" id="ProtNLM"/>
    </source>
</evidence>
<proteinExistence type="predicted"/>
<gene>
    <name evidence="1" type="ORF">PG993_002422</name>
</gene>
<accession>A0ABR1TX10</accession>